<dbReference type="EMBL" id="AP027370">
    <property type="protein sequence ID" value="BDY12068.1"/>
    <property type="molecule type" value="Genomic_DNA"/>
</dbReference>
<comment type="function">
    <text evidence="6">Part of the phosphoribosylformylglycinamidine synthase complex involved in the purines biosynthetic pathway. Catalyzes the ATP-dependent conversion of formylglycinamide ribonucleotide (FGAR) and glutamine to yield formylglycinamidine ribonucleotide (FGAM) and glutamate. The FGAM synthase complex is composed of three subunits. PurQ produces an ammonia molecule by converting glutamine to glutamate. PurL transfers the ammonia molecule to FGAR to form FGAM in an ATP-dependent manner. PurS interacts with PurQ and PurL and is thought to assist in the transfer of the ammonia molecule from PurQ to PurL.</text>
</comment>
<dbReference type="NCBIfam" id="TIGR00302">
    <property type="entry name" value="phosphoribosylformylglycinamidine synthase subunit PurS"/>
    <property type="match status" value="1"/>
</dbReference>
<evidence type="ECO:0000313" key="7">
    <source>
        <dbReference type="EMBL" id="BDY12068.1"/>
    </source>
</evidence>
<dbReference type="InterPro" id="IPR036604">
    <property type="entry name" value="PurS-like_sf"/>
</dbReference>
<comment type="catalytic activity">
    <reaction evidence="6">
        <text>N(2)-formyl-N(1)-(5-phospho-beta-D-ribosyl)glycinamide + L-glutamine + ATP + H2O = 2-formamido-N(1)-(5-O-phospho-beta-D-ribosyl)acetamidine + L-glutamate + ADP + phosphate + H(+)</text>
        <dbReference type="Rhea" id="RHEA:17129"/>
        <dbReference type="ChEBI" id="CHEBI:15377"/>
        <dbReference type="ChEBI" id="CHEBI:15378"/>
        <dbReference type="ChEBI" id="CHEBI:29985"/>
        <dbReference type="ChEBI" id="CHEBI:30616"/>
        <dbReference type="ChEBI" id="CHEBI:43474"/>
        <dbReference type="ChEBI" id="CHEBI:58359"/>
        <dbReference type="ChEBI" id="CHEBI:147286"/>
        <dbReference type="ChEBI" id="CHEBI:147287"/>
        <dbReference type="ChEBI" id="CHEBI:456216"/>
        <dbReference type="EC" id="6.3.5.3"/>
    </reaction>
</comment>
<dbReference type="PANTHER" id="PTHR34696:SF1">
    <property type="entry name" value="PHOSPHORIBOSYLFORMYLGLYCINAMIDINE SYNTHASE SUBUNIT PURS"/>
    <property type="match status" value="1"/>
</dbReference>
<dbReference type="NCBIfam" id="NF004630">
    <property type="entry name" value="PRK05974.1"/>
    <property type="match status" value="1"/>
</dbReference>
<keyword evidence="1 6" id="KW-0963">Cytoplasm</keyword>
<dbReference type="PANTHER" id="PTHR34696">
    <property type="entry name" value="PHOSPHORIBOSYLFORMYLGLYCINAMIDINE SYNTHASE SUBUNIT PURS"/>
    <property type="match status" value="1"/>
</dbReference>
<comment type="subunit">
    <text evidence="6">Part of the FGAM synthase complex composed of 1 PurL, 1 PurQ and 2 PurS subunits.</text>
</comment>
<dbReference type="HAMAP" id="MF_01926">
    <property type="entry name" value="PurS"/>
    <property type="match status" value="1"/>
</dbReference>
<reference evidence="7 8" key="1">
    <citation type="submission" date="2023-03" db="EMBL/GenBank/DDBJ databases">
        <title>Description of Hydrogenimonas sp. ISO32.</title>
        <authorList>
            <person name="Mino S."/>
            <person name="Fukazawa S."/>
            <person name="Sawabe T."/>
        </authorList>
    </citation>
    <scope>NUCLEOTIDE SEQUENCE [LARGE SCALE GENOMIC DNA]</scope>
    <source>
        <strain evidence="7 8">ISO32</strain>
    </source>
</reference>
<evidence type="ECO:0000256" key="5">
    <source>
        <dbReference type="ARBA" id="ARBA00022840"/>
    </source>
</evidence>
<evidence type="ECO:0000256" key="1">
    <source>
        <dbReference type="ARBA" id="ARBA00022490"/>
    </source>
</evidence>
<dbReference type="EC" id="6.3.5.3" evidence="6"/>
<keyword evidence="2 6" id="KW-0436">Ligase</keyword>
<dbReference type="Gene3D" id="3.30.1280.10">
    <property type="entry name" value="Phosphoribosylformylglycinamidine synthase subunit PurS"/>
    <property type="match status" value="1"/>
</dbReference>
<evidence type="ECO:0000313" key="8">
    <source>
        <dbReference type="Proteomes" id="UP001321445"/>
    </source>
</evidence>
<keyword evidence="8" id="KW-1185">Reference proteome</keyword>
<dbReference type="Proteomes" id="UP001321445">
    <property type="component" value="Chromosome"/>
</dbReference>
<evidence type="ECO:0000256" key="4">
    <source>
        <dbReference type="ARBA" id="ARBA00022755"/>
    </source>
</evidence>
<name>A0ABM8FIF8_9BACT</name>
<dbReference type="SUPFAM" id="SSF82697">
    <property type="entry name" value="PurS-like"/>
    <property type="match status" value="1"/>
</dbReference>
<comment type="similarity">
    <text evidence="6">Belongs to the PurS family.</text>
</comment>
<protein>
    <recommendedName>
        <fullName evidence="6">Phosphoribosylformylglycinamidine synthase subunit PurS</fullName>
        <shortName evidence="6">FGAM synthase</shortName>
        <ecNumber evidence="6">6.3.5.3</ecNumber>
    </recommendedName>
    <alternativeName>
        <fullName evidence="6">Formylglycinamide ribonucleotide amidotransferase subunit III</fullName>
        <shortName evidence="6">FGAR amidotransferase III</shortName>
        <shortName evidence="6">FGAR-AT III</shortName>
    </alternativeName>
    <alternativeName>
        <fullName evidence="6">Phosphoribosylformylglycinamidine synthase subunit III</fullName>
    </alternativeName>
</protein>
<evidence type="ECO:0000256" key="3">
    <source>
        <dbReference type="ARBA" id="ARBA00022741"/>
    </source>
</evidence>
<dbReference type="InterPro" id="IPR003850">
    <property type="entry name" value="PurS"/>
</dbReference>
<sequence>MKAIVNVYLKEGVLDPQGKAVHHALGALGFEDVENVRVGKQIVLDIKADSMKAAEKEVEKMCETLLANTVIEDYSIEIVQ</sequence>
<comment type="pathway">
    <text evidence="6">Purine metabolism; IMP biosynthesis via de novo pathway; 5-amino-1-(5-phospho-D-ribosyl)imidazole from N(2)-formyl-N(1)-(5-phospho-D-ribosyl)glycinamide: step 1/2.</text>
</comment>
<accession>A0ABM8FIF8</accession>
<keyword evidence="4 6" id="KW-0658">Purine biosynthesis</keyword>
<dbReference type="Pfam" id="PF02700">
    <property type="entry name" value="PurS"/>
    <property type="match status" value="1"/>
</dbReference>
<dbReference type="RefSeq" id="WP_286337276.1">
    <property type="nucleotide sequence ID" value="NZ_AP027370.1"/>
</dbReference>
<comment type="subcellular location">
    <subcellularLocation>
        <location evidence="6">Cytoplasm</location>
    </subcellularLocation>
</comment>
<keyword evidence="3 6" id="KW-0547">Nucleotide-binding</keyword>
<evidence type="ECO:0000256" key="2">
    <source>
        <dbReference type="ARBA" id="ARBA00022598"/>
    </source>
</evidence>
<proteinExistence type="inferred from homology"/>
<gene>
    <name evidence="6 7" type="primary">purS</name>
    <name evidence="7" type="ORF">HCR_03800</name>
</gene>
<evidence type="ECO:0000256" key="6">
    <source>
        <dbReference type="HAMAP-Rule" id="MF_01926"/>
    </source>
</evidence>
<organism evidence="7 8">
    <name type="scientific">Hydrogenimonas cancrithermarum</name>
    <dbReference type="NCBI Taxonomy" id="2993563"/>
    <lineage>
        <taxon>Bacteria</taxon>
        <taxon>Pseudomonadati</taxon>
        <taxon>Campylobacterota</taxon>
        <taxon>Epsilonproteobacteria</taxon>
        <taxon>Campylobacterales</taxon>
        <taxon>Hydrogenimonadaceae</taxon>
        <taxon>Hydrogenimonas</taxon>
    </lineage>
</organism>
<keyword evidence="5 6" id="KW-0067">ATP-binding</keyword>